<organism evidence="3 4">
    <name type="scientific">Falsibacillus albus</name>
    <dbReference type="NCBI Taxonomy" id="2478915"/>
    <lineage>
        <taxon>Bacteria</taxon>
        <taxon>Bacillati</taxon>
        <taxon>Bacillota</taxon>
        <taxon>Bacilli</taxon>
        <taxon>Bacillales</taxon>
        <taxon>Bacillaceae</taxon>
        <taxon>Falsibacillus</taxon>
    </lineage>
</organism>
<evidence type="ECO:0000313" key="4">
    <source>
        <dbReference type="Proteomes" id="UP000276770"/>
    </source>
</evidence>
<dbReference type="AlphaFoldDB" id="A0A3L7K2G4"/>
<sequence>MVERKMIAGLIAFFAFLFMLLLVLNGGIATFDDEAAKLFTPLKFLSIFNVLGTQLIIGGGSIMLILYLWWRKKNYFGILLLLIAVAGGNLVNKWLKAAVGRERPPLAQGEEGFSFTSGHAMVGMIFYLLLAFFINQEVASKKIRIMIYSAGVLSAVLTGLSRIVTHAHYPSDVFAGYLAGVTIFMFTTGVYGWNKK</sequence>
<dbReference type="SMART" id="SM00014">
    <property type="entry name" value="acidPPc"/>
    <property type="match status" value="1"/>
</dbReference>
<feature type="transmembrane region" description="Helical" evidence="1">
    <location>
        <begin position="174"/>
        <end position="193"/>
    </location>
</feature>
<name>A0A3L7K2G4_9BACI</name>
<reference evidence="3 4" key="1">
    <citation type="submission" date="2018-10" db="EMBL/GenBank/DDBJ databases">
        <title>Falsibacillus sp. genome draft.</title>
        <authorList>
            <person name="Shi S."/>
        </authorList>
    </citation>
    <scope>NUCLEOTIDE SEQUENCE [LARGE SCALE GENOMIC DNA]</scope>
    <source>
        <strain evidence="3 4">GY 10110</strain>
    </source>
</reference>
<evidence type="ECO:0000259" key="2">
    <source>
        <dbReference type="SMART" id="SM00014"/>
    </source>
</evidence>
<dbReference type="RefSeq" id="WP_121679237.1">
    <property type="nucleotide sequence ID" value="NZ_RCVZ01000002.1"/>
</dbReference>
<accession>A0A3L7K2G4</accession>
<feature type="transmembrane region" description="Helical" evidence="1">
    <location>
        <begin position="146"/>
        <end position="168"/>
    </location>
</feature>
<feature type="transmembrane region" description="Helical" evidence="1">
    <location>
        <begin position="7"/>
        <end position="24"/>
    </location>
</feature>
<gene>
    <name evidence="3" type="ORF">D9X91_03820</name>
</gene>
<feature type="transmembrane region" description="Helical" evidence="1">
    <location>
        <begin position="75"/>
        <end position="95"/>
    </location>
</feature>
<comment type="caution">
    <text evidence="3">The sequence shown here is derived from an EMBL/GenBank/DDBJ whole genome shotgun (WGS) entry which is preliminary data.</text>
</comment>
<dbReference type="InterPro" id="IPR000326">
    <property type="entry name" value="PAP2/HPO"/>
</dbReference>
<evidence type="ECO:0000313" key="3">
    <source>
        <dbReference type="EMBL" id="RLQ97287.1"/>
    </source>
</evidence>
<dbReference type="PANTHER" id="PTHR14969:SF13">
    <property type="entry name" value="AT30094P"/>
    <property type="match status" value="1"/>
</dbReference>
<dbReference type="InterPro" id="IPR036938">
    <property type="entry name" value="PAP2/HPO_sf"/>
</dbReference>
<dbReference type="CDD" id="cd03392">
    <property type="entry name" value="PAP2_like_2"/>
    <property type="match status" value="1"/>
</dbReference>
<feature type="transmembrane region" description="Helical" evidence="1">
    <location>
        <begin position="44"/>
        <end position="68"/>
    </location>
</feature>
<dbReference type="Gene3D" id="1.20.144.10">
    <property type="entry name" value="Phosphatidic acid phosphatase type 2/haloperoxidase"/>
    <property type="match status" value="2"/>
</dbReference>
<proteinExistence type="predicted"/>
<dbReference type="SUPFAM" id="SSF48317">
    <property type="entry name" value="Acid phosphatase/Vanadium-dependent haloperoxidase"/>
    <property type="match status" value="1"/>
</dbReference>
<keyword evidence="1" id="KW-0812">Transmembrane</keyword>
<protein>
    <submittedName>
        <fullName evidence="3">Phosphatase PAP2 family protein</fullName>
    </submittedName>
</protein>
<dbReference type="Proteomes" id="UP000276770">
    <property type="component" value="Unassembled WGS sequence"/>
</dbReference>
<keyword evidence="1" id="KW-0472">Membrane</keyword>
<feature type="transmembrane region" description="Helical" evidence="1">
    <location>
        <begin position="115"/>
        <end position="134"/>
    </location>
</feature>
<dbReference type="OrthoDB" id="9789113at2"/>
<dbReference type="PANTHER" id="PTHR14969">
    <property type="entry name" value="SPHINGOSINE-1-PHOSPHATE PHOSPHOHYDROLASE"/>
    <property type="match status" value="1"/>
</dbReference>
<dbReference type="Pfam" id="PF01569">
    <property type="entry name" value="PAP2"/>
    <property type="match status" value="1"/>
</dbReference>
<keyword evidence="1" id="KW-1133">Transmembrane helix</keyword>
<feature type="domain" description="Phosphatidic acid phosphatase type 2/haloperoxidase" evidence="2">
    <location>
        <begin position="76"/>
        <end position="188"/>
    </location>
</feature>
<evidence type="ECO:0000256" key="1">
    <source>
        <dbReference type="SAM" id="Phobius"/>
    </source>
</evidence>
<dbReference type="EMBL" id="RCVZ01000002">
    <property type="protein sequence ID" value="RLQ97287.1"/>
    <property type="molecule type" value="Genomic_DNA"/>
</dbReference>
<keyword evidence="4" id="KW-1185">Reference proteome</keyword>